<dbReference type="InterPro" id="IPR002213">
    <property type="entry name" value="UDP_glucos_trans"/>
</dbReference>
<dbReference type="Proteomes" id="UP000035929">
    <property type="component" value="Unassembled WGS sequence"/>
</dbReference>
<organism evidence="2 3">
    <name type="scientific">Methylobacterium aquaticum</name>
    <dbReference type="NCBI Taxonomy" id="270351"/>
    <lineage>
        <taxon>Bacteria</taxon>
        <taxon>Pseudomonadati</taxon>
        <taxon>Pseudomonadota</taxon>
        <taxon>Alphaproteobacteria</taxon>
        <taxon>Hyphomicrobiales</taxon>
        <taxon>Methylobacteriaceae</taxon>
        <taxon>Methylobacterium</taxon>
    </lineage>
</organism>
<dbReference type="EMBL" id="LABX01000071">
    <property type="protein sequence ID" value="KMO36349.1"/>
    <property type="molecule type" value="Genomic_DNA"/>
</dbReference>
<evidence type="ECO:0000313" key="3">
    <source>
        <dbReference type="Proteomes" id="UP000035929"/>
    </source>
</evidence>
<accession>A0A0J6SRM5</accession>
<gene>
    <name evidence="2" type="ORF">VP06_10260</name>
</gene>
<protein>
    <submittedName>
        <fullName evidence="2">UDP-glucosyltransferase</fullName>
    </submittedName>
</protein>
<keyword evidence="2" id="KW-0808">Transferase</keyword>
<dbReference type="SUPFAM" id="SSF53756">
    <property type="entry name" value="UDP-Glycosyltransferase/glycogen phosphorylase"/>
    <property type="match status" value="1"/>
</dbReference>
<dbReference type="InterPro" id="IPR010610">
    <property type="entry name" value="EryCIII-like_C"/>
</dbReference>
<dbReference type="GO" id="GO:0008194">
    <property type="term" value="F:UDP-glycosyltransferase activity"/>
    <property type="evidence" value="ECO:0007669"/>
    <property type="project" value="InterPro"/>
</dbReference>
<comment type="caution">
    <text evidence="2">The sequence shown here is derived from an EMBL/GenBank/DDBJ whole genome shotgun (WGS) entry which is preliminary data.</text>
</comment>
<dbReference type="CDD" id="cd03784">
    <property type="entry name" value="GT1_Gtf-like"/>
    <property type="match status" value="1"/>
</dbReference>
<dbReference type="FunFam" id="3.40.50.2000:FF:000072">
    <property type="entry name" value="Glycosyl transferase"/>
    <property type="match status" value="1"/>
</dbReference>
<dbReference type="Pfam" id="PF06722">
    <property type="entry name" value="EryCIII-like_C"/>
    <property type="match status" value="1"/>
</dbReference>
<dbReference type="GO" id="GO:0016758">
    <property type="term" value="F:hexosyltransferase activity"/>
    <property type="evidence" value="ECO:0007669"/>
    <property type="project" value="UniProtKB-ARBA"/>
</dbReference>
<dbReference type="Gene3D" id="3.40.50.2000">
    <property type="entry name" value="Glycogen Phosphorylase B"/>
    <property type="match status" value="2"/>
</dbReference>
<evidence type="ECO:0000313" key="2">
    <source>
        <dbReference type="EMBL" id="KMO36349.1"/>
    </source>
</evidence>
<dbReference type="AlphaFoldDB" id="A0A0J6SRM5"/>
<feature type="domain" description="Erythromycin biosynthesis protein CIII-like C-terminal" evidence="1">
    <location>
        <begin position="307"/>
        <end position="426"/>
    </location>
</feature>
<proteinExistence type="predicted"/>
<sequence length="439" mass="46363">MKVLICSTPATGHLNPLLAIARMLAEDGHEVMVLSGSAFRDRAVATGARFAALPGDADFDGRDLQVVVPELARIRPGPDWLRVAMERIFVDRIPDQHLGLRDALRAFPASVVIGDDMFFGALPSLLGPRAERPAIVLCGTSILHCTRPDGAPGFLGLPPAASSEQEAAYARMAGAYEAAVDRPVGLRLAAVLAEFGLRSPPWPLFDAVVRLADTYLQLTAPGFEYPFAYPPNVRFVGALPIVPGQAPLPPWAGDLYGTRKVVLVTQGTVANHDFGLLVGPTLAGLADEPDILTVVTAGGRGLDAIRDAVSGAVPANARLAPYLPFEWLLPRVDAMVTNGGYGSVNQALSVGIPLVGAGLTEDKAEVNARIAWSGVGIDLATNTPTPESIRHAVRTVLDEPGHRREARRLAVELAGYDAKAEILQVLARYGGSGRARSAA</sequence>
<dbReference type="PATRIC" id="fig|270351.6.peg.6945"/>
<dbReference type="OrthoDB" id="6620093at2"/>
<reference evidence="2 3" key="1">
    <citation type="submission" date="2015-03" db="EMBL/GenBank/DDBJ databases">
        <title>Genome sequencing of Methylobacterium aquaticum DSM16371 type strain.</title>
        <authorList>
            <person name="Chaudhry V."/>
            <person name="Patil P.B."/>
        </authorList>
    </citation>
    <scope>NUCLEOTIDE SEQUENCE [LARGE SCALE GENOMIC DNA]</scope>
    <source>
        <strain evidence="2 3">DSM 16371</strain>
    </source>
</reference>
<dbReference type="RefSeq" id="WP_048463661.1">
    <property type="nucleotide sequence ID" value="NZ_LABX01000071.1"/>
</dbReference>
<dbReference type="PANTHER" id="PTHR21015">
    <property type="entry name" value="UDP-N-ACETYLGLUCOSAMINE--N-ACETYLMURAMYL-(PENTAPEPTIDE) PYROPHOSPHORYL-UNDECAPRENOL N-ACETYLGLUCOSAMINE TRANSFERASE 1"/>
    <property type="match status" value="1"/>
</dbReference>
<evidence type="ECO:0000259" key="1">
    <source>
        <dbReference type="Pfam" id="PF06722"/>
    </source>
</evidence>
<name>A0A0J6SRM5_9HYPH</name>
<dbReference type="PANTHER" id="PTHR21015:SF22">
    <property type="entry name" value="GLYCOSYLTRANSFERASE"/>
    <property type="match status" value="1"/>
</dbReference>